<evidence type="ECO:0000256" key="5">
    <source>
        <dbReference type="ARBA" id="ARBA00023242"/>
    </source>
</evidence>
<dbReference type="GO" id="GO:0005634">
    <property type="term" value="C:nucleus"/>
    <property type="evidence" value="ECO:0007669"/>
    <property type="project" value="UniProtKB-SubCell"/>
</dbReference>
<protein>
    <submittedName>
        <fullName evidence="8">LisH domain-containing protein</fullName>
    </submittedName>
</protein>
<dbReference type="InterPro" id="IPR006594">
    <property type="entry name" value="LisH"/>
</dbReference>
<sequence length="1582" mass="177709">MDGSNIEDFDLPVFLQQADEHSHSHTHHPTIRSTTSVTQLLDLGKSDVPILHEILDSWETNHRTAGFDPTPLVEKVAELLEKAMNYFLEQDPDPLDERHPSKTHPQHPYGILLKHLYRHDDFMHTLVVSYIFGRDNLPLTIAASRVLLSSVPGMDRTVFSDPDSLLTQIFTWAERSDSQVLKAYAMGLLASVMEVQETASKFREHNARLIPIALRRLTELKDEMIAQHEKLGENNHSGEKNETKAGTSSEDGPFANVDLMADSTVNHAPGNLRVTATKPEYDPSLSASIRVPQAKVSLPSRTSPPPTKRRKIEEAFSTSDLAIFPQADDSVQSNSNWYHQLPLLIGKHQVHPLTIEMHQRFILQYLTPTGEYQDLLVKAYEGGALPLILEYLDLRKTRDVRLTFDATRYVASLLVHRKFAIEFVQMGGVEALLKIPNGCLAAVGVATCLYYLAYSDDVMETFLSQRPENTIDRLVDYALWCVEHSYESGMASACMFFTHGVRFRPILERFDQRDGPRIIMNYLTTLSMMVEFEGNEIKPLTDDLIHTSMQTIRNVASCLKSYLSSHFYLKLEQIRRLGRAALPHGYGCTFPGAILHDTPTLKPMILDDEGLSAGVWTVACALRMDKGTPWRPVEDLRATGVARYMLHIVDQTPTIEIVPISGRHEVCKNAIEVLWMLATLPSSQLEYAERLQLKGHIGCSLLSHITELCGKDANFGETGFIALQILQLIVCAPPYSESKIFGSQTPGKSSVNPDRKSKNKGSSVTTDLLERMWDAIRNANGIMILTNAISDPPTNPSKDRARLAACRALQGIARNAEVRQLLSKLPIVMNNELQTYLRELVPSESRSDYGRFCKEAKKLIEVVTGRPVRDPKDLTQERMVKQAIVASTHITYDEQELLELIHSYLKGKGLDKAADQLSQEANLTERTSNALQKPIKAIAQLPSRTDFMSHVVPRPTLKVDAGPANFIGGITTTPTNFKNPAKENFLFATPATPITAKAKREARSTKSRLTKEMGSLEEKKTLDGVIVQYFKMQHSECAQPVSMCPPFSLLRNHRCPEVPERNSIPSHVVANTSARSVKNWNNRTRLFRGYDRFLHSRFRAVKTFLEQDEMYTAASFSIDDEHIIVGMYTGEVHWLNVESTQEESHTNCHHSAITHIEPSQDGSLLLTSSAFMPPYSSLWLLGESQEHLHDFAVELYTEFANQGSDRILGTGFCLKKAATVATVFDTETRTPIVKLWTEGEKMRYRKNVAHFSPDDSCILHDGRLWDIRTSARPLHTFDKLNSIVSGVFHPHGNEVIINSEVWDMRTYRLLLSVPTLDQCNIKFTSNGSIMYAIKRDGNREDCSIQDMYTSSFTTLDSVSYQQLSSVNVRRPILSLCLDHADQRVAVVEKTSKTDTDDLLTQESSAVKLYEIGKIRVPEEDIDDADEDAEPEVDDGNSDFSSSSESSDSSSDDDDDDQDEDDEDEDDVESTTSVEEESSDEEGWEVDGEASAVASGEAAEDQPMEQEESENEDGDEEEESDGEENDESDDSRDILEAFMDEEEDDDETFQEEEDSRGHGSSTIVLNPHLRRARRRAASERDPQ</sequence>
<keyword evidence="7" id="KW-1185">Reference proteome</keyword>
<proteinExistence type="inferred from homology"/>
<name>A0AAF3FC02_9BILA</name>
<dbReference type="Proteomes" id="UP000887575">
    <property type="component" value="Unassembled WGS sequence"/>
</dbReference>
<feature type="region of interest" description="Disordered" evidence="6">
    <location>
        <begin position="741"/>
        <end position="763"/>
    </location>
</feature>
<keyword evidence="4" id="KW-0833">Ubl conjugation pathway</keyword>
<feature type="compositionally biased region" description="Basic and acidic residues" evidence="6">
    <location>
        <begin position="229"/>
        <end position="243"/>
    </location>
</feature>
<dbReference type="InterPro" id="IPR033270">
    <property type="entry name" value="VPRBP/DCAF1"/>
</dbReference>
<feature type="compositionally biased region" description="Polar residues" evidence="6">
    <location>
        <begin position="741"/>
        <end position="752"/>
    </location>
</feature>
<dbReference type="PROSITE" id="PS50896">
    <property type="entry name" value="LISH"/>
    <property type="match status" value="1"/>
</dbReference>
<accession>A0AAF3FC02</accession>
<dbReference type="WBParaSite" id="MBELARI_LOCUS4405">
    <property type="protein sequence ID" value="MBELARI_LOCUS4405"/>
    <property type="gene ID" value="MBELARI_LOCUS4405"/>
</dbReference>
<dbReference type="InterPro" id="IPR015943">
    <property type="entry name" value="WD40/YVTN_repeat-like_dom_sf"/>
</dbReference>
<evidence type="ECO:0000256" key="3">
    <source>
        <dbReference type="ARBA" id="ARBA00008845"/>
    </source>
</evidence>
<evidence type="ECO:0000256" key="2">
    <source>
        <dbReference type="ARBA" id="ARBA00004906"/>
    </source>
</evidence>
<dbReference type="SUPFAM" id="SSF48371">
    <property type="entry name" value="ARM repeat"/>
    <property type="match status" value="1"/>
</dbReference>
<evidence type="ECO:0000256" key="4">
    <source>
        <dbReference type="ARBA" id="ARBA00022786"/>
    </source>
</evidence>
<keyword evidence="5" id="KW-0539">Nucleus</keyword>
<dbReference type="PANTHER" id="PTHR13129">
    <property type="entry name" value="VPRBP PROTEIN-RELATED"/>
    <property type="match status" value="1"/>
</dbReference>
<dbReference type="GO" id="GO:0016567">
    <property type="term" value="P:protein ubiquitination"/>
    <property type="evidence" value="ECO:0007669"/>
    <property type="project" value="InterPro"/>
</dbReference>
<dbReference type="InterPro" id="IPR016024">
    <property type="entry name" value="ARM-type_fold"/>
</dbReference>
<comment type="similarity">
    <text evidence="3">Belongs to the VPRBP/DCAF1 family.</text>
</comment>
<dbReference type="Gene3D" id="2.130.10.10">
    <property type="entry name" value="YVTN repeat-like/Quinoprotein amine dehydrogenase"/>
    <property type="match status" value="1"/>
</dbReference>
<feature type="compositionally biased region" description="Acidic residues" evidence="6">
    <location>
        <begin position="1449"/>
        <end position="1487"/>
    </location>
</feature>
<feature type="region of interest" description="Disordered" evidence="6">
    <location>
        <begin position="1417"/>
        <end position="1582"/>
    </location>
</feature>
<feature type="compositionally biased region" description="Acidic residues" evidence="6">
    <location>
        <begin position="1537"/>
        <end position="1553"/>
    </location>
</feature>
<feature type="region of interest" description="Disordered" evidence="6">
    <location>
        <begin position="229"/>
        <end position="252"/>
    </location>
</feature>
<evidence type="ECO:0000256" key="1">
    <source>
        <dbReference type="ARBA" id="ARBA00004123"/>
    </source>
</evidence>
<comment type="pathway">
    <text evidence="2">Protein modification; protein ubiquitination.</text>
</comment>
<evidence type="ECO:0000313" key="8">
    <source>
        <dbReference type="WBParaSite" id="MBELARI_LOCUS4405"/>
    </source>
</evidence>
<feature type="compositionally biased region" description="Acidic residues" evidence="6">
    <location>
        <begin position="1419"/>
        <end position="1436"/>
    </location>
</feature>
<evidence type="ECO:0000313" key="7">
    <source>
        <dbReference type="Proteomes" id="UP000887575"/>
    </source>
</evidence>
<evidence type="ECO:0000256" key="6">
    <source>
        <dbReference type="SAM" id="MobiDB-lite"/>
    </source>
</evidence>
<dbReference type="GO" id="GO:0080008">
    <property type="term" value="C:Cul4-RING E3 ubiquitin ligase complex"/>
    <property type="evidence" value="ECO:0007669"/>
    <property type="project" value="TreeGrafter"/>
</dbReference>
<organism evidence="7 8">
    <name type="scientific">Mesorhabditis belari</name>
    <dbReference type="NCBI Taxonomy" id="2138241"/>
    <lineage>
        <taxon>Eukaryota</taxon>
        <taxon>Metazoa</taxon>
        <taxon>Ecdysozoa</taxon>
        <taxon>Nematoda</taxon>
        <taxon>Chromadorea</taxon>
        <taxon>Rhabditida</taxon>
        <taxon>Rhabditina</taxon>
        <taxon>Rhabditomorpha</taxon>
        <taxon>Rhabditoidea</taxon>
        <taxon>Rhabditidae</taxon>
        <taxon>Mesorhabditinae</taxon>
        <taxon>Mesorhabditis</taxon>
    </lineage>
</organism>
<comment type="subcellular location">
    <subcellularLocation>
        <location evidence="1">Nucleus</location>
    </subcellularLocation>
</comment>
<feature type="compositionally biased region" description="Acidic residues" evidence="6">
    <location>
        <begin position="1497"/>
        <end position="1529"/>
    </location>
</feature>
<dbReference type="SUPFAM" id="SSF50960">
    <property type="entry name" value="TolB, C-terminal domain"/>
    <property type="match status" value="1"/>
</dbReference>
<feature type="compositionally biased region" description="Low complexity" evidence="6">
    <location>
        <begin position="1437"/>
        <end position="1448"/>
    </location>
</feature>
<dbReference type="PANTHER" id="PTHR13129:SF4">
    <property type="entry name" value="DDB1- AND CUL4-ASSOCIATED FACTOR 1"/>
    <property type="match status" value="1"/>
</dbReference>
<reference evidence="8" key="1">
    <citation type="submission" date="2024-02" db="UniProtKB">
        <authorList>
            <consortium name="WormBaseParasite"/>
        </authorList>
    </citation>
    <scope>IDENTIFICATION</scope>
</reference>